<keyword evidence="6" id="KW-1133">Transmembrane helix</keyword>
<evidence type="ECO:0000259" key="7">
    <source>
        <dbReference type="Pfam" id="PF10502"/>
    </source>
</evidence>
<gene>
    <name evidence="8" type="ORF">A2264_03070</name>
</gene>
<dbReference type="GO" id="GO:0016020">
    <property type="term" value="C:membrane"/>
    <property type="evidence" value="ECO:0007669"/>
    <property type="project" value="UniProtKB-SubCell"/>
</dbReference>
<keyword evidence="6" id="KW-0812">Transmembrane</keyword>
<sequence length="181" mass="20724">MAYMKIKTALIDFVETVIVSGVVILTIYSFVGSVESISGPSMEPTFYTNQRILVDKIFRKFDRGNIVVLYPPGMERKHFIKRIVGMPGDIFKIYNCNLYVAKDNLRFILQENYLAESSCTYGNMGVREGRAMRIPEGYYLVMGDNRGNSVDSRVFGLVDEKLILGRVVFRFWPLTKFGFVL</sequence>
<proteinExistence type="inferred from homology"/>
<comment type="similarity">
    <text evidence="2 6">Belongs to the peptidase S26 family.</text>
</comment>
<dbReference type="Gene3D" id="2.10.109.10">
    <property type="entry name" value="Umud Fragment, subunit A"/>
    <property type="match status" value="1"/>
</dbReference>
<feature type="active site" evidence="5">
    <location>
        <position position="81"/>
    </location>
</feature>
<evidence type="ECO:0000313" key="8">
    <source>
        <dbReference type="EMBL" id="OGC62243.1"/>
    </source>
</evidence>
<dbReference type="PRINTS" id="PR00727">
    <property type="entry name" value="LEADERPTASE"/>
</dbReference>
<dbReference type="NCBIfam" id="TIGR02227">
    <property type="entry name" value="sigpep_I_bact"/>
    <property type="match status" value="1"/>
</dbReference>
<dbReference type="InterPro" id="IPR000223">
    <property type="entry name" value="Pept_S26A_signal_pept_1"/>
</dbReference>
<dbReference type="GO" id="GO:0006465">
    <property type="term" value="P:signal peptide processing"/>
    <property type="evidence" value="ECO:0007669"/>
    <property type="project" value="InterPro"/>
</dbReference>
<keyword evidence="6" id="KW-0472">Membrane</keyword>
<dbReference type="EC" id="3.4.21.89" evidence="3 6"/>
<name>A0A1F4VZL5_UNCKA</name>
<evidence type="ECO:0000256" key="4">
    <source>
        <dbReference type="ARBA" id="ARBA00022801"/>
    </source>
</evidence>
<comment type="catalytic activity">
    <reaction evidence="1 6">
        <text>Cleavage of hydrophobic, N-terminal signal or leader sequences from secreted and periplasmic proteins.</text>
        <dbReference type="EC" id="3.4.21.89"/>
    </reaction>
</comment>
<keyword evidence="4 6" id="KW-0378">Hydrolase</keyword>
<feature type="domain" description="Peptidase S26" evidence="7">
    <location>
        <begin position="11"/>
        <end position="172"/>
    </location>
</feature>
<dbReference type="Proteomes" id="UP000176614">
    <property type="component" value="Unassembled WGS sequence"/>
</dbReference>
<feature type="transmembrane region" description="Helical" evidence="6">
    <location>
        <begin position="9"/>
        <end position="31"/>
    </location>
</feature>
<dbReference type="PROSITE" id="PS00761">
    <property type="entry name" value="SPASE_I_3"/>
    <property type="match status" value="1"/>
</dbReference>
<dbReference type="GO" id="GO:0004252">
    <property type="term" value="F:serine-type endopeptidase activity"/>
    <property type="evidence" value="ECO:0007669"/>
    <property type="project" value="InterPro"/>
</dbReference>
<reference evidence="8 9" key="1">
    <citation type="journal article" date="2016" name="Nat. Commun.">
        <title>Thousands of microbial genomes shed light on interconnected biogeochemical processes in an aquifer system.</title>
        <authorList>
            <person name="Anantharaman K."/>
            <person name="Brown C.T."/>
            <person name="Hug L.A."/>
            <person name="Sharon I."/>
            <person name="Castelle C.J."/>
            <person name="Probst A.J."/>
            <person name="Thomas B.C."/>
            <person name="Singh A."/>
            <person name="Wilkins M.J."/>
            <person name="Karaoz U."/>
            <person name="Brodie E.L."/>
            <person name="Williams K.H."/>
            <person name="Hubbard S.S."/>
            <person name="Banfield J.F."/>
        </authorList>
    </citation>
    <scope>NUCLEOTIDE SEQUENCE [LARGE SCALE GENOMIC DNA]</scope>
</reference>
<dbReference type="EMBL" id="MEVT01000022">
    <property type="protein sequence ID" value="OGC62243.1"/>
    <property type="molecule type" value="Genomic_DNA"/>
</dbReference>
<evidence type="ECO:0000313" key="9">
    <source>
        <dbReference type="Proteomes" id="UP000176614"/>
    </source>
</evidence>
<dbReference type="SUPFAM" id="SSF51306">
    <property type="entry name" value="LexA/Signal peptidase"/>
    <property type="match status" value="1"/>
</dbReference>
<dbReference type="Pfam" id="PF10502">
    <property type="entry name" value="Peptidase_S26"/>
    <property type="match status" value="1"/>
</dbReference>
<dbReference type="PANTHER" id="PTHR43390:SF1">
    <property type="entry name" value="CHLOROPLAST PROCESSING PEPTIDASE"/>
    <property type="match status" value="1"/>
</dbReference>
<dbReference type="InterPro" id="IPR019758">
    <property type="entry name" value="Pept_S26A_signal_pept_1_CS"/>
</dbReference>
<organism evidence="8 9">
    <name type="scientific">candidate division WWE3 bacterium RIFOXYA2_FULL_46_9</name>
    <dbReference type="NCBI Taxonomy" id="1802636"/>
    <lineage>
        <taxon>Bacteria</taxon>
        <taxon>Katanobacteria</taxon>
    </lineage>
</organism>
<feature type="active site" evidence="5">
    <location>
        <position position="41"/>
    </location>
</feature>
<evidence type="ECO:0000256" key="1">
    <source>
        <dbReference type="ARBA" id="ARBA00000677"/>
    </source>
</evidence>
<evidence type="ECO:0000256" key="5">
    <source>
        <dbReference type="PIRSR" id="PIRSR600223-1"/>
    </source>
</evidence>
<comment type="caution">
    <text evidence="8">The sequence shown here is derived from an EMBL/GenBank/DDBJ whole genome shotgun (WGS) entry which is preliminary data.</text>
</comment>
<keyword evidence="6" id="KW-0645">Protease</keyword>
<accession>A0A1F4VZL5</accession>
<protein>
    <recommendedName>
        <fullName evidence="3 6">Signal peptidase I</fullName>
        <ecNumber evidence="3 6">3.4.21.89</ecNumber>
    </recommendedName>
</protein>
<dbReference type="PANTHER" id="PTHR43390">
    <property type="entry name" value="SIGNAL PEPTIDASE I"/>
    <property type="match status" value="1"/>
</dbReference>
<dbReference type="InterPro" id="IPR019533">
    <property type="entry name" value="Peptidase_S26"/>
</dbReference>
<dbReference type="AlphaFoldDB" id="A0A1F4VZL5"/>
<dbReference type="GO" id="GO:0009003">
    <property type="term" value="F:signal peptidase activity"/>
    <property type="evidence" value="ECO:0007669"/>
    <property type="project" value="UniProtKB-EC"/>
</dbReference>
<evidence type="ECO:0000256" key="6">
    <source>
        <dbReference type="RuleBase" id="RU362042"/>
    </source>
</evidence>
<dbReference type="InterPro" id="IPR036286">
    <property type="entry name" value="LexA/Signal_pep-like_sf"/>
</dbReference>
<evidence type="ECO:0000256" key="3">
    <source>
        <dbReference type="ARBA" id="ARBA00013208"/>
    </source>
</evidence>
<comment type="subcellular location">
    <subcellularLocation>
        <location evidence="6">Membrane</location>
        <topology evidence="6">Single-pass type II membrane protein</topology>
    </subcellularLocation>
</comment>
<evidence type="ECO:0000256" key="2">
    <source>
        <dbReference type="ARBA" id="ARBA00009370"/>
    </source>
</evidence>
<dbReference type="CDD" id="cd06530">
    <property type="entry name" value="S26_SPase_I"/>
    <property type="match status" value="1"/>
</dbReference>